<dbReference type="OMA" id="AWWCYSH"/>
<evidence type="ECO:0000313" key="3">
    <source>
        <dbReference type="EMBL" id="OAY29597.1"/>
    </source>
</evidence>
<accession>A0A251J6F9</accession>
<dbReference type="EMBL" id="CM004401">
    <property type="protein sequence ID" value="OAY29595.1"/>
    <property type="molecule type" value="Genomic_DNA"/>
</dbReference>
<dbReference type="Gramene" id="Manes.15G157400.7.v8.1">
    <property type="protein sequence ID" value="Manes.15G157400.7.v8.1.CDS.1"/>
    <property type="gene ID" value="Manes.15G157400.v8.1"/>
</dbReference>
<evidence type="ECO:0000259" key="2">
    <source>
        <dbReference type="Pfam" id="PF25821"/>
    </source>
</evidence>
<dbReference type="PANTHER" id="PTHR33595:SF26">
    <property type="entry name" value="(RAPE) HYPOTHETICAL PROTEIN"/>
    <property type="match status" value="1"/>
</dbReference>
<feature type="compositionally biased region" description="Basic and acidic residues" evidence="1">
    <location>
        <begin position="87"/>
        <end position="99"/>
    </location>
</feature>
<evidence type="ECO:0000313" key="4">
    <source>
        <dbReference type="Proteomes" id="UP000091857"/>
    </source>
</evidence>
<dbReference type="InterPro" id="IPR057710">
    <property type="entry name" value="DUF7950"/>
</dbReference>
<dbReference type="Pfam" id="PF25821">
    <property type="entry name" value="DUF7950"/>
    <property type="match status" value="1"/>
</dbReference>
<organism evidence="3 4">
    <name type="scientific">Manihot esculenta</name>
    <name type="common">Cassava</name>
    <name type="synonym">Jatropha manihot</name>
    <dbReference type="NCBI Taxonomy" id="3983"/>
    <lineage>
        <taxon>Eukaryota</taxon>
        <taxon>Viridiplantae</taxon>
        <taxon>Streptophyta</taxon>
        <taxon>Embryophyta</taxon>
        <taxon>Tracheophyta</taxon>
        <taxon>Spermatophyta</taxon>
        <taxon>Magnoliopsida</taxon>
        <taxon>eudicotyledons</taxon>
        <taxon>Gunneridae</taxon>
        <taxon>Pentapetalae</taxon>
        <taxon>rosids</taxon>
        <taxon>fabids</taxon>
        <taxon>Malpighiales</taxon>
        <taxon>Euphorbiaceae</taxon>
        <taxon>Crotonoideae</taxon>
        <taxon>Manihoteae</taxon>
        <taxon>Manihot</taxon>
    </lineage>
</organism>
<dbReference type="Gramene" id="Manes.15G157400.8.v8.1">
    <property type="protein sequence ID" value="Manes.15G157400.8.v8.1.CDS.1"/>
    <property type="gene ID" value="Manes.15G157400.v8.1"/>
</dbReference>
<dbReference type="Gramene" id="Manes.15G157400.9.v8.1">
    <property type="protein sequence ID" value="Manes.15G157400.9.v8.1.CDS.1"/>
    <property type="gene ID" value="Manes.15G157400.v8.1"/>
</dbReference>
<sequence>MDGGERRCMIRCATGTQDKTIIDQIMLRFRPIAPKPVSGAPDSDLSYLNNKNLLLSKRRTKRKYVRIRKNNKLIKRNQKVSSPSSSDHGKGNERQDGSFEKVVTLQLLPERSDDQFKDSTERGRSWCNLDLTEEFLVHNPVNNQAASMRLKLKQPVIYGEDHQTVEMVPKRRLILESWVTVESVTDTNGCMEGRGLGCTDVERVKNLEEDTRPGFISDGSNRVRWVNGPYRRMVSVMKEEENEGQGQSVEVKVWLVTKEKLVPYMYSSAFTCWVRLQYAWKEEKFSSQMVPCDVWRMDCGGFAWRLDVEAALGLGR</sequence>
<dbReference type="STRING" id="3983.A0A251J6F9"/>
<dbReference type="EMBL" id="CM004401">
    <property type="protein sequence ID" value="OAY29597.1"/>
    <property type="molecule type" value="Genomic_DNA"/>
</dbReference>
<feature type="region of interest" description="Disordered" evidence="1">
    <location>
        <begin position="72"/>
        <end position="99"/>
    </location>
</feature>
<name>A0A251J6F9_MANES</name>
<feature type="domain" description="DUF7950" evidence="2">
    <location>
        <begin position="176"/>
        <end position="312"/>
    </location>
</feature>
<dbReference type="Proteomes" id="UP000091857">
    <property type="component" value="Chromosome 15"/>
</dbReference>
<dbReference type="Gramene" id="Manes.15G157400.6.v8.1">
    <property type="protein sequence ID" value="Manes.15G157400.6.v8.1.CDS.1"/>
    <property type="gene ID" value="Manes.15G157400.v8.1"/>
</dbReference>
<protein>
    <recommendedName>
        <fullName evidence="2">DUF7950 domain-containing protein</fullName>
    </recommendedName>
</protein>
<keyword evidence="4" id="KW-1185">Reference proteome</keyword>
<reference evidence="3 4" key="1">
    <citation type="submission" date="2016-02" db="EMBL/GenBank/DDBJ databases">
        <title>WGS assembly of Manihot esculenta.</title>
        <authorList>
            <person name="Bredeson J.V."/>
            <person name="Prochnik S.E."/>
            <person name="Lyons J.B."/>
            <person name="Schmutz J."/>
            <person name="Grimwood J."/>
            <person name="Vrebalov J."/>
            <person name="Bart R.S."/>
            <person name="Amuge T."/>
            <person name="Ferguson M.E."/>
            <person name="Green R."/>
            <person name="Putnam N."/>
            <person name="Stites J."/>
            <person name="Rounsley S."/>
            <person name="Rokhsar D.S."/>
        </authorList>
    </citation>
    <scope>NUCLEOTIDE SEQUENCE [LARGE SCALE GENOMIC DNA]</scope>
    <source>
        <strain evidence="4">cv. AM560-2</strain>
        <tissue evidence="3">Leaf</tissue>
    </source>
</reference>
<evidence type="ECO:0000256" key="1">
    <source>
        <dbReference type="SAM" id="MobiDB-lite"/>
    </source>
</evidence>
<dbReference type="OrthoDB" id="1898295at2759"/>
<dbReference type="PANTHER" id="PTHR33595">
    <property type="entry name" value="VON WILLEBRAND FACTOR A DOMAIN PROTEIN"/>
    <property type="match status" value="1"/>
</dbReference>
<dbReference type="Gramene" id="Manes.15G157400.4.v8.1">
    <property type="protein sequence ID" value="Manes.15G157400.4.v8.1.CDS.1"/>
    <property type="gene ID" value="Manes.15G157400.v8.1"/>
</dbReference>
<dbReference type="Gramene" id="Manes.15G157400.5.v8.1">
    <property type="protein sequence ID" value="Manes.15G157400.5.v8.1.CDS.1"/>
    <property type="gene ID" value="Manes.15G157400.v8.1"/>
</dbReference>
<dbReference type="Gramene" id="Manes.15G157400.2.v8.1">
    <property type="protein sequence ID" value="Manes.15G157400.2.v8.1.CDS.1"/>
    <property type="gene ID" value="Manes.15G157400.v8.1"/>
</dbReference>
<gene>
    <name evidence="3" type="ORF">MANES_15G157400</name>
</gene>
<dbReference type="EMBL" id="CM004401">
    <property type="protein sequence ID" value="OAY29596.1"/>
    <property type="molecule type" value="Genomic_DNA"/>
</dbReference>
<proteinExistence type="predicted"/>
<dbReference type="AlphaFoldDB" id="A0A251J6F9"/>